<evidence type="ECO:0000313" key="2">
    <source>
        <dbReference type="Proteomes" id="UP001057402"/>
    </source>
</evidence>
<sequence>MPIPKGCDHLVALEELFPSPEDEIDIEARVEARIASIQEGEQKRLARLEERLNAVQGYNIYSLEDYDIQVPQISVPHKFKLPDFEKFKGIGCPKMHLKHFLHKMSIYPKDDLLQIALFQESLTGTALHWYLSLDISKYVSFKELAHDFLNHYSFNIEMAPTISDLRKLEKYRN</sequence>
<accession>A0ACB9S3V2</accession>
<keyword evidence="2" id="KW-1185">Reference proteome</keyword>
<dbReference type="EMBL" id="CM042881">
    <property type="protein sequence ID" value="KAI4385814.1"/>
    <property type="molecule type" value="Genomic_DNA"/>
</dbReference>
<comment type="caution">
    <text evidence="1">The sequence shown here is derived from an EMBL/GenBank/DDBJ whole genome shotgun (WGS) entry which is preliminary data.</text>
</comment>
<reference evidence="2" key="1">
    <citation type="journal article" date="2023" name="Front. Plant Sci.">
        <title>Chromosomal-level genome assembly of Melastoma candidum provides insights into trichome evolution.</title>
        <authorList>
            <person name="Zhong Y."/>
            <person name="Wu W."/>
            <person name="Sun C."/>
            <person name="Zou P."/>
            <person name="Liu Y."/>
            <person name="Dai S."/>
            <person name="Zhou R."/>
        </authorList>
    </citation>
    <scope>NUCLEOTIDE SEQUENCE [LARGE SCALE GENOMIC DNA]</scope>
</reference>
<proteinExistence type="predicted"/>
<name>A0ACB9S3V2_9MYRT</name>
<dbReference type="Proteomes" id="UP001057402">
    <property type="component" value="Chromosome 2"/>
</dbReference>
<protein>
    <submittedName>
        <fullName evidence="1">Uncharacterized protein</fullName>
    </submittedName>
</protein>
<evidence type="ECO:0000313" key="1">
    <source>
        <dbReference type="EMBL" id="KAI4385814.1"/>
    </source>
</evidence>
<gene>
    <name evidence="1" type="ORF">MLD38_003807</name>
</gene>
<organism evidence="1 2">
    <name type="scientific">Melastoma candidum</name>
    <dbReference type="NCBI Taxonomy" id="119954"/>
    <lineage>
        <taxon>Eukaryota</taxon>
        <taxon>Viridiplantae</taxon>
        <taxon>Streptophyta</taxon>
        <taxon>Embryophyta</taxon>
        <taxon>Tracheophyta</taxon>
        <taxon>Spermatophyta</taxon>
        <taxon>Magnoliopsida</taxon>
        <taxon>eudicotyledons</taxon>
        <taxon>Gunneridae</taxon>
        <taxon>Pentapetalae</taxon>
        <taxon>rosids</taxon>
        <taxon>malvids</taxon>
        <taxon>Myrtales</taxon>
        <taxon>Melastomataceae</taxon>
        <taxon>Melastomatoideae</taxon>
        <taxon>Melastomateae</taxon>
        <taxon>Melastoma</taxon>
    </lineage>
</organism>